<name>A0ABT3PYQ8_9BACT</name>
<accession>A0ABT3PYQ8</accession>
<dbReference type="Gene3D" id="3.40.50.1000">
    <property type="entry name" value="HAD superfamily/HAD-like"/>
    <property type="match status" value="1"/>
</dbReference>
<dbReference type="Pfam" id="PF13419">
    <property type="entry name" value="HAD_2"/>
    <property type="match status" value="1"/>
</dbReference>
<dbReference type="InterPro" id="IPR041492">
    <property type="entry name" value="HAD_2"/>
</dbReference>
<dbReference type="PANTHER" id="PTHR46470">
    <property type="entry name" value="N-ACYLNEURAMINATE-9-PHOSPHATASE"/>
    <property type="match status" value="1"/>
</dbReference>
<keyword evidence="3 5" id="KW-0378">Hydrolase</keyword>
<dbReference type="NCBIfam" id="TIGR01549">
    <property type="entry name" value="HAD-SF-IA-v1"/>
    <property type="match status" value="1"/>
</dbReference>
<dbReference type="InterPro" id="IPR006439">
    <property type="entry name" value="HAD-SF_hydro_IA"/>
</dbReference>
<evidence type="ECO:0000313" key="6">
    <source>
        <dbReference type="Proteomes" id="UP001207337"/>
    </source>
</evidence>
<dbReference type="Proteomes" id="UP001207337">
    <property type="component" value="Unassembled WGS sequence"/>
</dbReference>
<organism evidence="5 6">
    <name type="scientific">Fodinibius salicampi</name>
    <dbReference type="NCBI Taxonomy" id="1920655"/>
    <lineage>
        <taxon>Bacteria</taxon>
        <taxon>Pseudomonadati</taxon>
        <taxon>Balneolota</taxon>
        <taxon>Balneolia</taxon>
        <taxon>Balneolales</taxon>
        <taxon>Balneolaceae</taxon>
        <taxon>Fodinibius</taxon>
    </lineage>
</organism>
<dbReference type="PRINTS" id="PR00413">
    <property type="entry name" value="HADHALOGNASE"/>
</dbReference>
<protein>
    <submittedName>
        <fullName evidence="5">HAD-IA family hydrolase</fullName>
    </submittedName>
</protein>
<keyword evidence="6" id="KW-1185">Reference proteome</keyword>
<dbReference type="RefSeq" id="WP_265789387.1">
    <property type="nucleotide sequence ID" value="NZ_BAABRS010000002.1"/>
</dbReference>
<gene>
    <name evidence="5" type="ORF">LQ318_08760</name>
</gene>
<dbReference type="EMBL" id="JAJNDC010000002">
    <property type="protein sequence ID" value="MCW9712995.1"/>
    <property type="molecule type" value="Genomic_DNA"/>
</dbReference>
<dbReference type="InterPro" id="IPR051400">
    <property type="entry name" value="HAD-like_hydrolase"/>
</dbReference>
<dbReference type="SFLD" id="SFLDG01129">
    <property type="entry name" value="C1.5:_HAD__Beta-PGM__Phosphata"/>
    <property type="match status" value="1"/>
</dbReference>
<keyword evidence="4" id="KW-0460">Magnesium</keyword>
<dbReference type="Gene3D" id="1.10.150.520">
    <property type="match status" value="1"/>
</dbReference>
<dbReference type="InterPro" id="IPR036412">
    <property type="entry name" value="HAD-like_sf"/>
</dbReference>
<dbReference type="SFLD" id="SFLDS00003">
    <property type="entry name" value="Haloacid_Dehalogenase"/>
    <property type="match status" value="1"/>
</dbReference>
<comment type="caution">
    <text evidence="5">The sequence shown here is derived from an EMBL/GenBank/DDBJ whole genome shotgun (WGS) entry which is preliminary data.</text>
</comment>
<evidence type="ECO:0000256" key="4">
    <source>
        <dbReference type="ARBA" id="ARBA00022842"/>
    </source>
</evidence>
<evidence type="ECO:0000256" key="1">
    <source>
        <dbReference type="ARBA" id="ARBA00001946"/>
    </source>
</evidence>
<evidence type="ECO:0000256" key="3">
    <source>
        <dbReference type="ARBA" id="ARBA00022801"/>
    </source>
</evidence>
<reference evidence="5 6" key="1">
    <citation type="submission" date="2021-11" db="EMBL/GenBank/DDBJ databases">
        <title>Aliifidinibius sp. nov., a new bacterium isolated from saline soil.</title>
        <authorList>
            <person name="Galisteo C."/>
            <person name="De La Haba R."/>
            <person name="Sanchez-Porro C."/>
            <person name="Ventosa A."/>
        </authorList>
    </citation>
    <scope>NUCLEOTIDE SEQUENCE [LARGE SCALE GENOMIC DNA]</scope>
    <source>
        <strain evidence="5 6">KACC 190600</strain>
    </source>
</reference>
<dbReference type="PANTHER" id="PTHR46470:SF2">
    <property type="entry name" value="GLYCERALDEHYDE 3-PHOSPHATE PHOSPHATASE"/>
    <property type="match status" value="1"/>
</dbReference>
<evidence type="ECO:0000256" key="2">
    <source>
        <dbReference type="ARBA" id="ARBA00022723"/>
    </source>
</evidence>
<dbReference type="GO" id="GO:0016787">
    <property type="term" value="F:hydrolase activity"/>
    <property type="evidence" value="ECO:0007669"/>
    <property type="project" value="UniProtKB-KW"/>
</dbReference>
<keyword evidence="2" id="KW-0479">Metal-binding</keyword>
<dbReference type="InterPro" id="IPR023214">
    <property type="entry name" value="HAD_sf"/>
</dbReference>
<proteinExistence type="predicted"/>
<comment type="cofactor">
    <cofactor evidence="1">
        <name>Mg(2+)</name>
        <dbReference type="ChEBI" id="CHEBI:18420"/>
    </cofactor>
</comment>
<sequence>MAMVISDKSVVVFDLDDTLYKEVDYLKSAFREIAQVLEKESGQPGLFERMMSLYRDDEEVFGTIIEEYQVEIKTKSDLIQMYRNHEPDIYLEDHIADKLKEIKRNGMTTGLITDGRSHTQRNKLKSLGLQNYFDEVLISEEFGSKKPDPGTFAYIQDKLEGEGYIYIGDNIQKDFIAPNNLGWDTVCLLEDGTNIHPQNSSVINEEVQRPDVFIKDFSEIKIEQK</sequence>
<evidence type="ECO:0000313" key="5">
    <source>
        <dbReference type="EMBL" id="MCW9712995.1"/>
    </source>
</evidence>
<dbReference type="SUPFAM" id="SSF56784">
    <property type="entry name" value="HAD-like"/>
    <property type="match status" value="1"/>
</dbReference>